<organism evidence="10 11">
    <name type="scientific">Aspergillus fumigatus</name>
    <name type="common">Neosartorya fumigata</name>
    <dbReference type="NCBI Taxonomy" id="746128"/>
    <lineage>
        <taxon>Eukaryota</taxon>
        <taxon>Fungi</taxon>
        <taxon>Dikarya</taxon>
        <taxon>Ascomycota</taxon>
        <taxon>Pezizomycotina</taxon>
        <taxon>Eurotiomycetes</taxon>
        <taxon>Eurotiomycetidae</taxon>
        <taxon>Eurotiales</taxon>
        <taxon>Aspergillaceae</taxon>
        <taxon>Aspergillus</taxon>
        <taxon>Aspergillus subgen. Fumigati</taxon>
    </lineage>
</organism>
<evidence type="ECO:0000256" key="6">
    <source>
        <dbReference type="ARBA" id="ARBA00023306"/>
    </source>
</evidence>
<evidence type="ECO:0000256" key="8">
    <source>
        <dbReference type="RuleBase" id="RU367067"/>
    </source>
</evidence>
<evidence type="ECO:0000313" key="10">
    <source>
        <dbReference type="EMBL" id="KAH1897538.1"/>
    </source>
</evidence>
<feature type="region of interest" description="Disordered" evidence="9">
    <location>
        <begin position="358"/>
        <end position="535"/>
    </location>
</feature>
<dbReference type="GO" id="GO:0031261">
    <property type="term" value="C:DNA replication preinitiation complex"/>
    <property type="evidence" value="ECO:0007669"/>
    <property type="project" value="TreeGrafter"/>
</dbReference>
<accession>A0A9P8SQC2</accession>
<keyword evidence="5 8" id="KW-0539">Nucleus</keyword>
<evidence type="ECO:0000256" key="1">
    <source>
        <dbReference type="ARBA" id="ARBA00004123"/>
    </source>
</evidence>
<name>A0A9P8SQC2_ASPFM</name>
<dbReference type="Pfam" id="PF11719">
    <property type="entry name" value="Drc1-Sld2"/>
    <property type="match status" value="1"/>
</dbReference>
<dbReference type="OMA" id="AVRMPQK"/>
<sequence>MASVAISEIVTQSANLRAELKEWERAFAAQNGGRKAERKDIKKVPEIAAKYKEYSRLKALESSSPNPDDPKSVQLEERPKKRKRAFKDGPDAIQNSSTPRKTAKGALETPSKNRLSSSHPSQVDPYISPTALRRLFSPSTHRTPLKTAIGPTPQRDGKALGLFDLLSESGGSTATPSADRVASVRAANVRTPSKRKTMDTIMEEDEDGEEESPRLGRTPASSGKKWMLSALFATPTTLRYSAMVEDGNHITERNLGPPTDPEGTARDVAGPETPSFLRRSNSARYATSHSANPSLSPIAVRKPPQFVGKGLSALVQGLRDMEEERLEDDLDVLREIEAEQAALNVEVADSQAPAEIIGRHWKKKGQKRTTRRVRMKPVISKPASKPQSASDDENRHQAAGEEPAEPAAVPETQQPRALDAVFSEKQNEEFDDEDDQVSLHTISEPDLDSDPEYGEDIKPVTKSKSFSEKMKEAIGVAQPQPTEDPAKPSKPVIEAEETKKVRARKVNPEAHANYRSLKIRNKNSKGRGAGRFRRR</sequence>
<feature type="region of interest" description="Disordered" evidence="9">
    <location>
        <begin position="249"/>
        <end position="302"/>
    </location>
</feature>
<protein>
    <recommendedName>
        <fullName evidence="3 8">DNA replication regulator SLD2</fullName>
    </recommendedName>
</protein>
<dbReference type="PANTHER" id="PTHR28124">
    <property type="entry name" value="DNA REPLICATION REGULATOR SLD2"/>
    <property type="match status" value="1"/>
</dbReference>
<dbReference type="GO" id="GO:0006270">
    <property type="term" value="P:DNA replication initiation"/>
    <property type="evidence" value="ECO:0007669"/>
    <property type="project" value="UniProtKB-UniRule"/>
</dbReference>
<dbReference type="Gene3D" id="1.10.10.1460">
    <property type="match status" value="1"/>
</dbReference>
<feature type="compositionally biased region" description="Basic and acidic residues" evidence="9">
    <location>
        <begin position="455"/>
        <end position="472"/>
    </location>
</feature>
<dbReference type="GO" id="GO:0000727">
    <property type="term" value="P:double-strand break repair via break-induced replication"/>
    <property type="evidence" value="ECO:0007669"/>
    <property type="project" value="TreeGrafter"/>
</dbReference>
<comment type="caution">
    <text evidence="10">The sequence shown here is derived from an EMBL/GenBank/DDBJ whole genome shotgun (WGS) entry which is preliminary data.</text>
</comment>
<dbReference type="GO" id="GO:1902977">
    <property type="term" value="P:mitotic DNA replication preinitiation complex assembly"/>
    <property type="evidence" value="ECO:0007669"/>
    <property type="project" value="TreeGrafter"/>
</dbReference>
<feature type="compositionally biased region" description="Basic and acidic residues" evidence="9">
    <location>
        <begin position="68"/>
        <end position="79"/>
    </location>
</feature>
<feature type="region of interest" description="Disordered" evidence="9">
    <location>
        <begin position="170"/>
        <end position="221"/>
    </location>
</feature>
<evidence type="ECO:0000313" key="11">
    <source>
        <dbReference type="Proteomes" id="UP000813423"/>
    </source>
</evidence>
<dbReference type="SMR" id="A0A9P8SQC2"/>
<evidence type="ECO:0000256" key="3">
    <source>
        <dbReference type="ARBA" id="ARBA00018363"/>
    </source>
</evidence>
<reference evidence="10" key="1">
    <citation type="submission" date="2021-08" db="EMBL/GenBank/DDBJ databases">
        <title>Global Aspergillus fumigatus from environmental and clinical sources.</title>
        <authorList>
            <person name="Barber A."/>
            <person name="Sae-Ong T."/>
        </authorList>
    </citation>
    <scope>NUCLEOTIDE SEQUENCE</scope>
    <source>
        <strain evidence="10">NRZ-2016-071</strain>
    </source>
</reference>
<feature type="compositionally biased region" description="Acidic residues" evidence="9">
    <location>
        <begin position="201"/>
        <end position="210"/>
    </location>
</feature>
<evidence type="ECO:0000256" key="5">
    <source>
        <dbReference type="ARBA" id="ARBA00023242"/>
    </source>
</evidence>
<dbReference type="PANTHER" id="PTHR28124:SF1">
    <property type="entry name" value="DNA REPLICATION REGULATOR SLD2"/>
    <property type="match status" value="1"/>
</dbReference>
<feature type="compositionally biased region" description="Basic residues" evidence="9">
    <location>
        <begin position="359"/>
        <end position="375"/>
    </location>
</feature>
<dbReference type="FunFam" id="1.10.10.1460:FF:000001">
    <property type="entry name" value="DNA replication regulator Sld2"/>
    <property type="match status" value="1"/>
</dbReference>
<dbReference type="GO" id="GO:0003697">
    <property type="term" value="F:single-stranded DNA binding"/>
    <property type="evidence" value="ECO:0007669"/>
    <property type="project" value="TreeGrafter"/>
</dbReference>
<feature type="compositionally biased region" description="Low complexity" evidence="9">
    <location>
        <begin position="405"/>
        <end position="415"/>
    </location>
</feature>
<keyword evidence="6 8" id="KW-0131">Cell cycle</keyword>
<feature type="region of interest" description="Disordered" evidence="9">
    <location>
        <begin position="58"/>
        <end position="156"/>
    </location>
</feature>
<evidence type="ECO:0000256" key="9">
    <source>
        <dbReference type="SAM" id="MobiDB-lite"/>
    </source>
</evidence>
<dbReference type="AlphaFoldDB" id="A0A9P8SQC2"/>
<dbReference type="CDD" id="cd22289">
    <property type="entry name" value="RecQL4_SLD2_NTD"/>
    <property type="match status" value="1"/>
</dbReference>
<dbReference type="InterPro" id="IPR040203">
    <property type="entry name" value="Sld2"/>
</dbReference>
<proteinExistence type="inferred from homology"/>
<dbReference type="EMBL" id="JAIBSC010000105">
    <property type="protein sequence ID" value="KAH1897538.1"/>
    <property type="molecule type" value="Genomic_DNA"/>
</dbReference>
<dbReference type="Proteomes" id="UP000813423">
    <property type="component" value="Unassembled WGS sequence"/>
</dbReference>
<feature type="compositionally biased region" description="Polar residues" evidence="9">
    <location>
        <begin position="110"/>
        <end position="121"/>
    </location>
</feature>
<evidence type="ECO:0000256" key="7">
    <source>
        <dbReference type="ARBA" id="ARBA00025253"/>
    </source>
</evidence>
<comment type="similarity">
    <text evidence="2 8">Belongs to the SLD2 family.</text>
</comment>
<comment type="function">
    <text evidence="7 8">Has a role in the initiation of DNA replication. Required at S-phase checkpoint.</text>
</comment>
<gene>
    <name evidence="10" type="primary">SLD2</name>
    <name evidence="10" type="ORF">KXV57_000623</name>
</gene>
<feature type="compositionally biased region" description="Basic residues" evidence="9">
    <location>
        <begin position="517"/>
        <end position="535"/>
    </location>
</feature>
<dbReference type="InterPro" id="IPR021110">
    <property type="entry name" value="DNA_rep_checkpnt_protein"/>
</dbReference>
<evidence type="ECO:0000256" key="4">
    <source>
        <dbReference type="ARBA" id="ARBA00022705"/>
    </source>
</evidence>
<dbReference type="GO" id="GO:0003688">
    <property type="term" value="F:DNA replication origin binding"/>
    <property type="evidence" value="ECO:0007669"/>
    <property type="project" value="TreeGrafter"/>
</dbReference>
<feature type="compositionally biased region" description="Acidic residues" evidence="9">
    <location>
        <begin position="445"/>
        <end position="454"/>
    </location>
</feature>
<evidence type="ECO:0000256" key="2">
    <source>
        <dbReference type="ARBA" id="ARBA00007276"/>
    </source>
</evidence>
<feature type="compositionally biased region" description="Polar residues" evidence="9">
    <location>
        <begin position="278"/>
        <end position="295"/>
    </location>
</feature>
<keyword evidence="4 8" id="KW-0235">DNA replication</keyword>
<comment type="subcellular location">
    <subcellularLocation>
        <location evidence="1 8">Nucleus</location>
    </subcellularLocation>
</comment>